<reference evidence="1 2" key="1">
    <citation type="submission" date="2015-03" db="EMBL/GenBank/DDBJ databases">
        <authorList>
            <person name="Murphy D."/>
        </authorList>
    </citation>
    <scope>NUCLEOTIDE SEQUENCE [LARGE SCALE GENOMIC DNA]</scope>
    <source>
        <strain evidence="1 2">D16</strain>
    </source>
</reference>
<dbReference type="Proteomes" id="UP000182227">
    <property type="component" value="Unassembled WGS sequence"/>
</dbReference>
<dbReference type="AlphaFoldDB" id="A0A0U1DYD2"/>
<gene>
    <name evidence="1" type="ORF">BN970_06859</name>
</gene>
<dbReference type="EMBL" id="CTEF01000009">
    <property type="protein sequence ID" value="CQD25061.1"/>
    <property type="molecule type" value="Genomic_DNA"/>
</dbReference>
<evidence type="ECO:0000313" key="2">
    <source>
        <dbReference type="Proteomes" id="UP000182227"/>
    </source>
</evidence>
<evidence type="ECO:0000313" key="1">
    <source>
        <dbReference type="EMBL" id="CQD25061.1"/>
    </source>
</evidence>
<organism evidence="1 2">
    <name type="scientific">Mycolicibacterium conceptionense</name>
    <dbReference type="NCBI Taxonomy" id="451644"/>
    <lineage>
        <taxon>Bacteria</taxon>
        <taxon>Bacillati</taxon>
        <taxon>Actinomycetota</taxon>
        <taxon>Actinomycetes</taxon>
        <taxon>Mycobacteriales</taxon>
        <taxon>Mycobacteriaceae</taxon>
        <taxon>Mycolicibacterium</taxon>
    </lineage>
</organism>
<protein>
    <submittedName>
        <fullName evidence="1">Uncharacterized protein</fullName>
    </submittedName>
</protein>
<name>A0A0U1DYD2_9MYCO</name>
<proteinExistence type="predicted"/>
<sequence>MMAAKKDRKGPWLSGLLIALLGAVWMIGQVAAGIVGLIANLLSAPVI</sequence>
<accession>A0A0U1DYD2</accession>